<gene>
    <name evidence="2" type="ORF">EDD42_3406</name>
</gene>
<evidence type="ECO:0000313" key="2">
    <source>
        <dbReference type="EMBL" id="ROR83295.1"/>
    </source>
</evidence>
<reference evidence="2 3" key="1">
    <citation type="submission" date="2018-11" db="EMBL/GenBank/DDBJ databases">
        <title>Sequencing the genomes of 1000 actinobacteria strains.</title>
        <authorList>
            <person name="Klenk H.-P."/>
        </authorList>
    </citation>
    <scope>NUCLEOTIDE SEQUENCE [LARGE SCALE GENOMIC DNA]</scope>
    <source>
        <strain evidence="2 3">DSM 14012</strain>
    </source>
</reference>
<dbReference type="PROSITE" id="PS51257">
    <property type="entry name" value="PROKAR_LIPOPROTEIN"/>
    <property type="match status" value="1"/>
</dbReference>
<feature type="compositionally biased region" description="Low complexity" evidence="1">
    <location>
        <begin position="37"/>
        <end position="61"/>
    </location>
</feature>
<dbReference type="AlphaFoldDB" id="A0A3N2C700"/>
<comment type="caution">
    <text evidence="2">The sequence shown here is derived from an EMBL/GenBank/DDBJ whole genome shotgun (WGS) entry which is preliminary data.</text>
</comment>
<proteinExistence type="predicted"/>
<accession>A0A3N2C700</accession>
<protein>
    <submittedName>
        <fullName evidence="2">Uncharacterized protein</fullName>
    </submittedName>
</protein>
<sequence>MDTTARMHDRRHRLAPRPTVVATVVVVVAGLLAGCASSPSPDRTTAASTSASDSATRSGTGEIRHELGPLTDRFPQLATALSATWMSGTLGDERVPGPSTYWIDAVVVLDEAGYAELRALAPGEAGSDAKAELPDLDNGLDDALPPGPFVRSSALDDAFSQDGRSTQVFLDDATSSVILSSRFQ</sequence>
<evidence type="ECO:0000313" key="3">
    <source>
        <dbReference type="Proteomes" id="UP000266915"/>
    </source>
</evidence>
<keyword evidence="3" id="KW-1185">Reference proteome</keyword>
<organism evidence="2 3">
    <name type="scientific">Plantibacter flavus</name>
    <dbReference type="NCBI Taxonomy" id="150123"/>
    <lineage>
        <taxon>Bacteria</taxon>
        <taxon>Bacillati</taxon>
        <taxon>Actinomycetota</taxon>
        <taxon>Actinomycetes</taxon>
        <taxon>Micrococcales</taxon>
        <taxon>Microbacteriaceae</taxon>
        <taxon>Plantibacter</taxon>
    </lineage>
</organism>
<feature type="region of interest" description="Disordered" evidence="1">
    <location>
        <begin position="37"/>
        <end position="69"/>
    </location>
</feature>
<dbReference type="RefSeq" id="WP_234994011.1">
    <property type="nucleotide sequence ID" value="NZ_FXAP01000002.1"/>
</dbReference>
<name>A0A3N2C700_9MICO</name>
<dbReference type="Proteomes" id="UP000266915">
    <property type="component" value="Unassembled WGS sequence"/>
</dbReference>
<evidence type="ECO:0000256" key="1">
    <source>
        <dbReference type="SAM" id="MobiDB-lite"/>
    </source>
</evidence>
<dbReference type="EMBL" id="RKHL01000001">
    <property type="protein sequence ID" value="ROR83295.1"/>
    <property type="molecule type" value="Genomic_DNA"/>
</dbReference>